<evidence type="ECO:0000256" key="1">
    <source>
        <dbReference type="ARBA" id="ARBA00022801"/>
    </source>
</evidence>
<dbReference type="AlphaFoldDB" id="A0A1M5QA15"/>
<proteinExistence type="predicted"/>
<reference evidence="5" key="1">
    <citation type="submission" date="2016-11" db="EMBL/GenBank/DDBJ databases">
        <authorList>
            <person name="Varghese N."/>
            <person name="Submissions S."/>
        </authorList>
    </citation>
    <scope>NUCLEOTIDE SEQUENCE [LARGE SCALE GENOMIC DNA]</scope>
    <source>
        <strain evidence="5">DSM 45627</strain>
    </source>
</reference>
<evidence type="ECO:0000313" key="5">
    <source>
        <dbReference type="Proteomes" id="UP000186132"/>
    </source>
</evidence>
<dbReference type="EMBL" id="FQVU01000004">
    <property type="protein sequence ID" value="SHH11024.1"/>
    <property type="molecule type" value="Genomic_DNA"/>
</dbReference>
<dbReference type="Proteomes" id="UP000186132">
    <property type="component" value="Unassembled WGS sequence"/>
</dbReference>
<protein>
    <submittedName>
        <fullName evidence="4">Cyclomaltodextrinase</fullName>
    </submittedName>
</protein>
<evidence type="ECO:0000256" key="2">
    <source>
        <dbReference type="ARBA" id="ARBA00023295"/>
    </source>
</evidence>
<sequence length="432" mass="47564">MSNDAAGDADTTPGAREPGWVEHAIWWHVYPLGLVGADTTGRDRTPAPRLDRLTRWLDHAVTLGVNGLALGPVFDSATHGYDTVDHFDLDPRLGDDAAFDRLVTAAHDRGIRLMLDGVFNHVAAGFGHDDWLRRSRDGRPRTFEGHGALLALDHDNPDVADHVATVMTHWLDRGADAWRLDAAYAVPAEFWAAVLPRVRAAHPDVYVVGEMLHGDYADYVRRSGVDAVTQYELWKAVWSSLSERNFFELDWTLRRHDGFLDTFVPWTFVGNHDVTRIASRIADARHRPHAAVLLLTLGGTPAVYYGDELGLQAVKEERAGGDDAIRPAFPDSPEAVPELGGDPDVLRVHQEMIGLRRRHPWLHRARSEPVSLTNETLVLRLTGGPDDGVLVVALNLADEPLRVEHDGAPAAGTAERADGGWTVPGHGWVVLD</sequence>
<name>A0A1M5QA15_9ACTN</name>
<accession>A0A1M5QA15</accession>
<dbReference type="InterPro" id="IPR006047">
    <property type="entry name" value="GH13_cat_dom"/>
</dbReference>
<evidence type="ECO:0000259" key="3">
    <source>
        <dbReference type="SMART" id="SM00642"/>
    </source>
</evidence>
<dbReference type="OrthoDB" id="9802433at2"/>
<evidence type="ECO:0000313" key="4">
    <source>
        <dbReference type="EMBL" id="SHH11024.1"/>
    </source>
</evidence>
<dbReference type="Gene3D" id="3.20.20.80">
    <property type="entry name" value="Glycosidases"/>
    <property type="match status" value="2"/>
</dbReference>
<dbReference type="SUPFAM" id="SSF51445">
    <property type="entry name" value="(Trans)glycosidases"/>
    <property type="match status" value="1"/>
</dbReference>
<dbReference type="InterPro" id="IPR017853">
    <property type="entry name" value="GH"/>
</dbReference>
<keyword evidence="5" id="KW-1185">Reference proteome</keyword>
<dbReference type="Pfam" id="PF00128">
    <property type="entry name" value="Alpha-amylase"/>
    <property type="match status" value="2"/>
</dbReference>
<dbReference type="PANTHER" id="PTHR10357:SF210">
    <property type="entry name" value="MALTODEXTRIN GLUCOSIDASE"/>
    <property type="match status" value="1"/>
</dbReference>
<keyword evidence="2" id="KW-0326">Glycosidase</keyword>
<dbReference type="GO" id="GO:0005975">
    <property type="term" value="P:carbohydrate metabolic process"/>
    <property type="evidence" value="ECO:0007669"/>
    <property type="project" value="InterPro"/>
</dbReference>
<dbReference type="GO" id="GO:0016798">
    <property type="term" value="F:hydrolase activity, acting on glycosyl bonds"/>
    <property type="evidence" value="ECO:0007669"/>
    <property type="project" value="UniProtKB-KW"/>
</dbReference>
<gene>
    <name evidence="4" type="ORF">SAMN05443575_3347</name>
</gene>
<dbReference type="PANTHER" id="PTHR10357">
    <property type="entry name" value="ALPHA-AMYLASE FAMILY MEMBER"/>
    <property type="match status" value="1"/>
</dbReference>
<dbReference type="STRING" id="1206085.SAMN05443575_3347"/>
<organism evidence="4 5">
    <name type="scientific">Jatrophihabitans endophyticus</name>
    <dbReference type="NCBI Taxonomy" id="1206085"/>
    <lineage>
        <taxon>Bacteria</taxon>
        <taxon>Bacillati</taxon>
        <taxon>Actinomycetota</taxon>
        <taxon>Actinomycetes</taxon>
        <taxon>Jatrophihabitantales</taxon>
        <taxon>Jatrophihabitantaceae</taxon>
        <taxon>Jatrophihabitans</taxon>
    </lineage>
</organism>
<keyword evidence="1" id="KW-0378">Hydrolase</keyword>
<feature type="domain" description="Glycosyl hydrolase family 13 catalytic" evidence="3">
    <location>
        <begin position="28"/>
        <end position="356"/>
    </location>
</feature>
<dbReference type="RefSeq" id="WP_073391529.1">
    <property type="nucleotide sequence ID" value="NZ_FQVU01000004.1"/>
</dbReference>
<dbReference type="SMART" id="SM00642">
    <property type="entry name" value="Aamy"/>
    <property type="match status" value="1"/>
</dbReference>